<gene>
    <name evidence="2" type="ORF">KYK27_08780</name>
</gene>
<feature type="domain" description="DUF1543" evidence="1">
    <location>
        <begin position="11"/>
        <end position="61"/>
    </location>
</feature>
<evidence type="ECO:0000313" key="3">
    <source>
        <dbReference type="Proteomes" id="UP000774935"/>
    </source>
</evidence>
<comment type="caution">
    <text evidence="2">The sequence shown here is derived from an EMBL/GenBank/DDBJ whole genome shotgun (WGS) entry which is preliminary data.</text>
</comment>
<accession>A0ABS6XDE9</accession>
<dbReference type="InterPro" id="IPR011440">
    <property type="entry name" value="DUF1543"/>
</dbReference>
<proteinExistence type="predicted"/>
<dbReference type="Pfam" id="PF07566">
    <property type="entry name" value="DUF1543"/>
    <property type="match status" value="1"/>
</dbReference>
<keyword evidence="3" id="KW-1185">Reference proteome</keyword>
<dbReference type="Gene3D" id="3.10.20.10">
    <property type="match status" value="2"/>
</dbReference>
<dbReference type="EMBL" id="JAHWXQ010000002">
    <property type="protein sequence ID" value="MBW3365136.1"/>
    <property type="molecule type" value="Genomic_DNA"/>
</dbReference>
<sequence>MVMVGCRPPGRNTEQHDVFFGIGQTIKVLIPQLKKFWPGAGKMHVDAWREITIVDTWKIEVLPKQETPMENDGYSLYFLNLGGYKQGEFDEFHYRLLVVAKNKNEALRVAKQSAFYKHTGFKEAPAHIDDKFGVDVDDLHQVKEILAPDLKDLYSLRITPTNSPGTDKLYLGYFPFDKL</sequence>
<evidence type="ECO:0000259" key="1">
    <source>
        <dbReference type="Pfam" id="PF07566"/>
    </source>
</evidence>
<organism evidence="2 3">
    <name type="scientific">Pontibacter populi</name>
    <dbReference type="NCBI Taxonomy" id="890055"/>
    <lineage>
        <taxon>Bacteria</taxon>
        <taxon>Pseudomonadati</taxon>
        <taxon>Bacteroidota</taxon>
        <taxon>Cytophagia</taxon>
        <taxon>Cytophagales</taxon>
        <taxon>Hymenobacteraceae</taxon>
        <taxon>Pontibacter</taxon>
    </lineage>
</organism>
<dbReference type="Proteomes" id="UP000774935">
    <property type="component" value="Unassembled WGS sequence"/>
</dbReference>
<reference evidence="2 3" key="1">
    <citation type="submission" date="2021-07" db="EMBL/GenBank/DDBJ databases">
        <authorList>
            <person name="Kim M.K."/>
        </authorList>
    </citation>
    <scope>NUCLEOTIDE SEQUENCE [LARGE SCALE GENOMIC DNA]</scope>
    <source>
        <strain evidence="2 3">HLY7-15</strain>
    </source>
</reference>
<evidence type="ECO:0000313" key="2">
    <source>
        <dbReference type="EMBL" id="MBW3365136.1"/>
    </source>
</evidence>
<protein>
    <submittedName>
        <fullName evidence="2">DUF1543 domain-containing protein</fullName>
    </submittedName>
</protein>
<name>A0ABS6XDE9_9BACT</name>